<sequence length="246" mass="27869">MQKTNESKSIGNNSTYTNHPTHETGRNQSVQIFENPEFGKVRTILSENGEPLFCLADLCKVLNLSSTEVNRRLEKGVVSKHPLKTSGGVQQALFVNEDGLYDVILESRKPETRQFRKWVTSEILPSVRKSGGYSISQPMPTPTPIPRYSSLIELAKQCPDVNITLKVGELIEAIDYCVNRTRKELEQQITDANTETYPSADQVTKILDVDRSTLHRWWKKGYLTPIEIGGKRRYKMSDINKILSKG</sequence>
<proteinExistence type="predicted"/>
<protein>
    <recommendedName>
        <fullName evidence="2">Bro-N domain-containing protein</fullName>
    </recommendedName>
</protein>
<dbReference type="PROSITE" id="PS51750">
    <property type="entry name" value="BRO_N"/>
    <property type="match status" value="1"/>
</dbReference>
<comment type="caution">
    <text evidence="3">The sequence shown here is derived from an EMBL/GenBank/DDBJ whole genome shotgun (WGS) entry which is preliminary data.</text>
</comment>
<dbReference type="Pfam" id="PF12728">
    <property type="entry name" value="HTH_17"/>
    <property type="match status" value="1"/>
</dbReference>
<dbReference type="InterPro" id="IPR003497">
    <property type="entry name" value="BRO_N_domain"/>
</dbReference>
<dbReference type="PANTHER" id="PTHR36180:SF2">
    <property type="entry name" value="BRO FAMILY PROTEIN"/>
    <property type="match status" value="1"/>
</dbReference>
<dbReference type="Pfam" id="PF02498">
    <property type="entry name" value="Bro-N"/>
    <property type="match status" value="1"/>
</dbReference>
<dbReference type="InterPro" id="IPR041657">
    <property type="entry name" value="HTH_17"/>
</dbReference>
<dbReference type="SMART" id="SM01040">
    <property type="entry name" value="Bro-N"/>
    <property type="match status" value="1"/>
</dbReference>
<accession>A0A5J4QPQ4</accession>
<dbReference type="InterPro" id="IPR009061">
    <property type="entry name" value="DNA-bd_dom_put_sf"/>
</dbReference>
<feature type="region of interest" description="Disordered" evidence="1">
    <location>
        <begin position="1"/>
        <end position="29"/>
    </location>
</feature>
<dbReference type="AlphaFoldDB" id="A0A5J4QPQ4"/>
<organism evidence="3">
    <name type="scientific">termite gut metagenome</name>
    <dbReference type="NCBI Taxonomy" id="433724"/>
    <lineage>
        <taxon>unclassified sequences</taxon>
        <taxon>metagenomes</taxon>
        <taxon>organismal metagenomes</taxon>
    </lineage>
</organism>
<feature type="compositionally biased region" description="Polar residues" evidence="1">
    <location>
        <begin position="1"/>
        <end position="19"/>
    </location>
</feature>
<evidence type="ECO:0000256" key="1">
    <source>
        <dbReference type="SAM" id="MobiDB-lite"/>
    </source>
</evidence>
<feature type="domain" description="Bro-N" evidence="2">
    <location>
        <begin position="27"/>
        <end position="131"/>
    </location>
</feature>
<gene>
    <name evidence="3" type="ORF">EZS27_026706</name>
</gene>
<dbReference type="SUPFAM" id="SSF46955">
    <property type="entry name" value="Putative DNA-binding domain"/>
    <property type="match status" value="1"/>
</dbReference>
<reference evidence="3" key="1">
    <citation type="submission" date="2019-03" db="EMBL/GenBank/DDBJ databases">
        <title>Single cell metagenomics reveals metabolic interactions within the superorganism composed of flagellate Streblomastix strix and complex community of Bacteroidetes bacteria on its surface.</title>
        <authorList>
            <person name="Treitli S.C."/>
            <person name="Kolisko M."/>
            <person name="Husnik F."/>
            <person name="Keeling P."/>
            <person name="Hampl V."/>
        </authorList>
    </citation>
    <scope>NUCLEOTIDE SEQUENCE</scope>
    <source>
        <strain evidence="3">STM</strain>
    </source>
</reference>
<dbReference type="PANTHER" id="PTHR36180">
    <property type="entry name" value="DNA-BINDING PROTEIN-RELATED-RELATED"/>
    <property type="match status" value="1"/>
</dbReference>
<dbReference type="Gene3D" id="1.10.1660.10">
    <property type="match status" value="1"/>
</dbReference>
<name>A0A5J4QPQ4_9ZZZZ</name>
<evidence type="ECO:0000259" key="2">
    <source>
        <dbReference type="PROSITE" id="PS51750"/>
    </source>
</evidence>
<dbReference type="EMBL" id="SNRY01002693">
    <property type="protein sequence ID" value="KAA6323907.1"/>
    <property type="molecule type" value="Genomic_DNA"/>
</dbReference>
<evidence type="ECO:0000313" key="3">
    <source>
        <dbReference type="EMBL" id="KAA6323907.1"/>
    </source>
</evidence>